<keyword evidence="2" id="KW-1185">Reference proteome</keyword>
<reference evidence="2" key="1">
    <citation type="submission" date="2011-12" db="EMBL/GenBank/DDBJ databases">
        <title>The complete genome of plasmid of Sulfobacillus acidophilus DSM 10332.</title>
        <authorList>
            <person name="Lucas S."/>
            <person name="Han J."/>
            <person name="Lapidus A."/>
            <person name="Bruce D."/>
            <person name="Goodwin L."/>
            <person name="Pitluck S."/>
            <person name="Peters L."/>
            <person name="Kyrpides N."/>
            <person name="Mavromatis K."/>
            <person name="Ivanova N."/>
            <person name="Mikhailova N."/>
            <person name="Chertkov O."/>
            <person name="Saunders E."/>
            <person name="Detter J.C."/>
            <person name="Tapia R."/>
            <person name="Han C."/>
            <person name="Land M."/>
            <person name="Hauser L."/>
            <person name="Markowitz V."/>
            <person name="Cheng J.-F."/>
            <person name="Hugenholtz P."/>
            <person name="Woyke T."/>
            <person name="Wu D."/>
            <person name="Pukall R."/>
            <person name="Gehrich-Schroeter G."/>
            <person name="Schneider S."/>
            <person name="Klenk H.-P."/>
            <person name="Eisen J.A."/>
        </authorList>
    </citation>
    <scope>NUCLEOTIDE SEQUENCE [LARGE SCALE GENOMIC DNA]</scope>
    <source>
        <strain evidence="2">ATCC 700253 / DSM 10332 / NAL</strain>
        <plasmid evidence="2">pSULAd1</plasmid>
    </source>
</reference>
<gene>
    <name evidence="1" type="ordered locus">Sulac_3602</name>
</gene>
<evidence type="ECO:0000313" key="2">
    <source>
        <dbReference type="Proteomes" id="UP000005439"/>
    </source>
</evidence>
<sequence>MPRDEGRPLETALQEEVSNHRQRLGSKAPVVSVTEKAELDSVRYVLWELNASEPLRTCRKRRDVIKTGG</sequence>
<dbReference type="KEGG" id="sap:Sulac_3602"/>
<dbReference type="Proteomes" id="UP000005439">
    <property type="component" value="Plasmid unnamed"/>
</dbReference>
<dbReference type="HOGENOM" id="CLU_2774382_0_0_9"/>
<reference evidence="1 2" key="2">
    <citation type="journal article" date="2012" name="Stand. Genomic Sci.">
        <title>Complete genome sequence of the moderately thermophilic mineral-sulfide-oxidizing firmicute Sulfobacillus acidophilus type strain (NAL(T)).</title>
        <authorList>
            <person name="Anderson I."/>
            <person name="Chertkov O."/>
            <person name="Chen A."/>
            <person name="Saunders E."/>
            <person name="Lapidus A."/>
            <person name="Nolan M."/>
            <person name="Lucas S."/>
            <person name="Hammon N."/>
            <person name="Deshpande S."/>
            <person name="Cheng J.F."/>
            <person name="Han C."/>
            <person name="Tapia R."/>
            <person name="Goodwin L.A."/>
            <person name="Pitluck S."/>
            <person name="Liolios K."/>
            <person name="Pagani I."/>
            <person name="Ivanova N."/>
            <person name="Mikhailova N."/>
            <person name="Pati A."/>
            <person name="Palaniappan K."/>
            <person name="Land M."/>
            <person name="Pan C."/>
            <person name="Rohde M."/>
            <person name="Pukall R."/>
            <person name="Goker M."/>
            <person name="Detter J.C."/>
            <person name="Woyke T."/>
            <person name="Bristow J."/>
            <person name="Eisen J.A."/>
            <person name="Markowitz V."/>
            <person name="Hugenholtz P."/>
            <person name="Kyrpides N.C."/>
            <person name="Klenk H.P."/>
            <person name="Mavromatis K."/>
        </authorList>
    </citation>
    <scope>NUCLEOTIDE SEQUENCE [LARGE SCALE GENOMIC DNA]</scope>
    <source>
        <strain evidence="2">ATCC 700253 / DSM 10332 / NAL</strain>
        <plasmid evidence="2">pSULAd1</plasmid>
    </source>
</reference>
<evidence type="ECO:0000313" key="1">
    <source>
        <dbReference type="EMBL" id="AEW07026.1"/>
    </source>
</evidence>
<accession>G8U1U8</accession>
<proteinExistence type="predicted"/>
<name>G8U1U8_SULAD</name>
<keyword evidence="1" id="KW-0614">Plasmid</keyword>
<protein>
    <submittedName>
        <fullName evidence="1">Uncharacterized protein</fullName>
    </submittedName>
</protein>
<geneLocation type="plasmid" evidence="2">
    <name>pSULAd1</name>
</geneLocation>
<dbReference type="AlphaFoldDB" id="G8U1U8"/>
<dbReference type="EMBL" id="CP003180">
    <property type="protein sequence ID" value="AEW07026.1"/>
    <property type="molecule type" value="Genomic_DNA"/>
</dbReference>
<organism evidence="1 2">
    <name type="scientific">Sulfobacillus acidophilus (strain ATCC 700253 / DSM 10332 / NAL)</name>
    <dbReference type="NCBI Taxonomy" id="679936"/>
    <lineage>
        <taxon>Bacteria</taxon>
        <taxon>Bacillati</taxon>
        <taxon>Bacillota</taxon>
        <taxon>Clostridia</taxon>
        <taxon>Eubacteriales</taxon>
        <taxon>Clostridiales Family XVII. Incertae Sedis</taxon>
        <taxon>Sulfobacillus</taxon>
    </lineage>
</organism>